<evidence type="ECO:0000313" key="9">
    <source>
        <dbReference type="EMBL" id="KRL56343.1"/>
    </source>
</evidence>
<dbReference type="InterPro" id="IPR037185">
    <property type="entry name" value="EmrE-like"/>
</dbReference>
<evidence type="ECO:0000256" key="3">
    <source>
        <dbReference type="ARBA" id="ARBA00022475"/>
    </source>
</evidence>
<comment type="caution">
    <text evidence="9">The sequence shown here is derived from an EMBL/GenBank/DDBJ whole genome shotgun (WGS) entry which is preliminary data.</text>
</comment>
<dbReference type="PANTHER" id="PTHR32322:SF18">
    <property type="entry name" value="S-ADENOSYLMETHIONINE_S-ADENOSYLHOMOCYSTEINE TRANSPORTER"/>
    <property type="match status" value="1"/>
</dbReference>
<feature type="domain" description="EamA" evidence="8">
    <location>
        <begin position="10"/>
        <end position="148"/>
    </location>
</feature>
<feature type="transmembrane region" description="Helical" evidence="7">
    <location>
        <begin position="192"/>
        <end position="211"/>
    </location>
</feature>
<keyword evidence="6 7" id="KW-0472">Membrane</keyword>
<feature type="domain" description="EamA" evidence="8">
    <location>
        <begin position="163"/>
        <end position="294"/>
    </location>
</feature>
<evidence type="ECO:0000259" key="8">
    <source>
        <dbReference type="Pfam" id="PF00892"/>
    </source>
</evidence>
<dbReference type="AlphaFoldDB" id="A0A0R1RHQ1"/>
<dbReference type="Proteomes" id="UP000051999">
    <property type="component" value="Unassembled WGS sequence"/>
</dbReference>
<keyword evidence="3" id="KW-1003">Cell membrane</keyword>
<feature type="transmembrane region" description="Helical" evidence="7">
    <location>
        <begin position="281"/>
        <end position="299"/>
    </location>
</feature>
<comment type="subcellular location">
    <subcellularLocation>
        <location evidence="1">Cell membrane</location>
        <topology evidence="1">Multi-pass membrane protein</topology>
    </subcellularLocation>
</comment>
<feature type="transmembrane region" description="Helical" evidence="7">
    <location>
        <begin position="258"/>
        <end position="275"/>
    </location>
</feature>
<dbReference type="InterPro" id="IPR050638">
    <property type="entry name" value="AA-Vitamin_Transporters"/>
</dbReference>
<feature type="transmembrane region" description="Helical" evidence="7">
    <location>
        <begin position="39"/>
        <end position="60"/>
    </location>
</feature>
<dbReference type="GO" id="GO:0005886">
    <property type="term" value="C:plasma membrane"/>
    <property type="evidence" value="ECO:0007669"/>
    <property type="project" value="UniProtKB-SubCell"/>
</dbReference>
<protein>
    <submittedName>
        <fullName evidence="9">DMT family permease</fullName>
    </submittedName>
</protein>
<evidence type="ECO:0000313" key="10">
    <source>
        <dbReference type="Proteomes" id="UP000051999"/>
    </source>
</evidence>
<evidence type="ECO:0000256" key="6">
    <source>
        <dbReference type="ARBA" id="ARBA00023136"/>
    </source>
</evidence>
<evidence type="ECO:0000256" key="2">
    <source>
        <dbReference type="ARBA" id="ARBA00007362"/>
    </source>
</evidence>
<dbReference type="InterPro" id="IPR000620">
    <property type="entry name" value="EamA_dom"/>
</dbReference>
<dbReference type="eggNOG" id="COG0697">
    <property type="taxonomic scope" value="Bacteria"/>
</dbReference>
<feature type="transmembrane region" description="Helical" evidence="7">
    <location>
        <begin position="162"/>
        <end position="180"/>
    </location>
</feature>
<feature type="transmembrane region" description="Helical" evidence="7">
    <location>
        <begin position="135"/>
        <end position="156"/>
    </location>
</feature>
<dbReference type="PATRIC" id="fig|1114972.6.peg.2022"/>
<gene>
    <name evidence="9" type="ORF">FD35_GL001979</name>
</gene>
<proteinExistence type="inferred from homology"/>
<comment type="similarity">
    <text evidence="2">Belongs to the EamA transporter family.</text>
</comment>
<dbReference type="STRING" id="1114972.FD35_GL001979"/>
<feature type="transmembrane region" description="Helical" evidence="7">
    <location>
        <begin position="80"/>
        <end position="97"/>
    </location>
</feature>
<dbReference type="PANTHER" id="PTHR32322">
    <property type="entry name" value="INNER MEMBRANE TRANSPORTER"/>
    <property type="match status" value="1"/>
</dbReference>
<dbReference type="EMBL" id="AZFF01000004">
    <property type="protein sequence ID" value="KRL56343.1"/>
    <property type="molecule type" value="Genomic_DNA"/>
</dbReference>
<sequence>METRNGHILTGILLASGGSMLWGVSGVIAQTLFENNVVTPAWLTTIRMTLAGILLLLFNVMRHQDIFAVWRSWKTARQQIIFGLVGLIPIQYFYFLAVHYGNAAIATILQFLGPIVITVYYVIFHHQLPSRSESIGMVLALLGAFFVVTHGHITHLAVSPALLFWGLMSAVAVATSTLLPRPLLPTFGSVNVNGWGLLIGGIAMNFIQPMWVGVPTLTAKTVLSIGTVVLFGTLIAFVMYSVSLLYITPTTASLMDAFEPLAATVISILVLHTVFTWADALGGGLIILAVVMLSISYRAPRRDEE</sequence>
<keyword evidence="5 7" id="KW-1133">Transmembrane helix</keyword>
<feature type="transmembrane region" description="Helical" evidence="7">
    <location>
        <begin position="103"/>
        <end position="123"/>
    </location>
</feature>
<evidence type="ECO:0000256" key="4">
    <source>
        <dbReference type="ARBA" id="ARBA00022692"/>
    </source>
</evidence>
<name>A0A0R1RHQ1_9LACO</name>
<keyword evidence="4 7" id="KW-0812">Transmembrane</keyword>
<evidence type="ECO:0000256" key="7">
    <source>
        <dbReference type="SAM" id="Phobius"/>
    </source>
</evidence>
<evidence type="ECO:0000256" key="1">
    <source>
        <dbReference type="ARBA" id="ARBA00004651"/>
    </source>
</evidence>
<keyword evidence="10" id="KW-1185">Reference proteome</keyword>
<organism evidence="9 10">
    <name type="scientific">Furfurilactobacillus rossiae DSM 15814</name>
    <dbReference type="NCBI Taxonomy" id="1114972"/>
    <lineage>
        <taxon>Bacteria</taxon>
        <taxon>Bacillati</taxon>
        <taxon>Bacillota</taxon>
        <taxon>Bacilli</taxon>
        <taxon>Lactobacillales</taxon>
        <taxon>Lactobacillaceae</taxon>
        <taxon>Furfurilactobacillus</taxon>
    </lineage>
</organism>
<dbReference type="Pfam" id="PF00892">
    <property type="entry name" value="EamA"/>
    <property type="match status" value="2"/>
</dbReference>
<feature type="transmembrane region" description="Helical" evidence="7">
    <location>
        <begin position="12"/>
        <end position="33"/>
    </location>
</feature>
<accession>A0A0R1RHQ1</accession>
<reference evidence="9 10" key="1">
    <citation type="journal article" date="2015" name="Genome Announc.">
        <title>Expanding the biotechnology potential of lactobacilli through comparative genomics of 213 strains and associated genera.</title>
        <authorList>
            <person name="Sun Z."/>
            <person name="Harris H.M."/>
            <person name="McCann A."/>
            <person name="Guo C."/>
            <person name="Argimon S."/>
            <person name="Zhang W."/>
            <person name="Yang X."/>
            <person name="Jeffery I.B."/>
            <person name="Cooney J.C."/>
            <person name="Kagawa T.F."/>
            <person name="Liu W."/>
            <person name="Song Y."/>
            <person name="Salvetti E."/>
            <person name="Wrobel A."/>
            <person name="Rasinkangas P."/>
            <person name="Parkhill J."/>
            <person name="Rea M.C."/>
            <person name="O'Sullivan O."/>
            <person name="Ritari J."/>
            <person name="Douillard F.P."/>
            <person name="Paul Ross R."/>
            <person name="Yang R."/>
            <person name="Briner A.E."/>
            <person name="Felis G.E."/>
            <person name="de Vos W.M."/>
            <person name="Barrangou R."/>
            <person name="Klaenhammer T.R."/>
            <person name="Caufield P.W."/>
            <person name="Cui Y."/>
            <person name="Zhang H."/>
            <person name="O'Toole P.W."/>
        </authorList>
    </citation>
    <scope>NUCLEOTIDE SEQUENCE [LARGE SCALE GENOMIC DNA]</scope>
    <source>
        <strain evidence="9 10">DSM 15814</strain>
    </source>
</reference>
<dbReference type="RefSeq" id="WP_017262633.1">
    <property type="nucleotide sequence ID" value="NZ_AZFF01000004.1"/>
</dbReference>
<evidence type="ECO:0000256" key="5">
    <source>
        <dbReference type="ARBA" id="ARBA00022989"/>
    </source>
</evidence>
<dbReference type="SUPFAM" id="SSF103481">
    <property type="entry name" value="Multidrug resistance efflux transporter EmrE"/>
    <property type="match status" value="2"/>
</dbReference>
<feature type="transmembrane region" description="Helical" evidence="7">
    <location>
        <begin position="223"/>
        <end position="246"/>
    </location>
</feature>